<dbReference type="AlphaFoldDB" id="A0A3A8HN65"/>
<feature type="domain" description="Response regulatory" evidence="3">
    <location>
        <begin position="7"/>
        <end position="125"/>
    </location>
</feature>
<dbReference type="RefSeq" id="WP_120545408.1">
    <property type="nucleotide sequence ID" value="NZ_RAVZ01000453.1"/>
</dbReference>
<proteinExistence type="predicted"/>
<comment type="caution">
    <text evidence="4">The sequence shown here is derived from an EMBL/GenBank/DDBJ whole genome shotgun (WGS) entry which is preliminary data.</text>
</comment>
<dbReference type="Pfam" id="PF00072">
    <property type="entry name" value="Response_reg"/>
    <property type="match status" value="1"/>
</dbReference>
<dbReference type="PANTHER" id="PTHR44591">
    <property type="entry name" value="STRESS RESPONSE REGULATOR PROTEIN 1"/>
    <property type="match status" value="1"/>
</dbReference>
<name>A0A3A8HN65_9BACT</name>
<dbReference type="Proteomes" id="UP000268094">
    <property type="component" value="Unassembled WGS sequence"/>
</dbReference>
<dbReference type="SMART" id="SM00448">
    <property type="entry name" value="REC"/>
    <property type="match status" value="1"/>
</dbReference>
<dbReference type="InterPro" id="IPR050595">
    <property type="entry name" value="Bact_response_regulator"/>
</dbReference>
<reference evidence="5" key="1">
    <citation type="submission" date="2018-09" db="EMBL/GenBank/DDBJ databases">
        <authorList>
            <person name="Livingstone P.G."/>
            <person name="Whitworth D.E."/>
        </authorList>
    </citation>
    <scope>NUCLEOTIDE SEQUENCE [LARGE SCALE GENOMIC DNA]</scope>
    <source>
        <strain evidence="5">CA054A</strain>
    </source>
</reference>
<dbReference type="SUPFAM" id="SSF52172">
    <property type="entry name" value="CheY-like"/>
    <property type="match status" value="1"/>
</dbReference>
<protein>
    <submittedName>
        <fullName evidence="4">Response regulator</fullName>
    </submittedName>
</protein>
<keyword evidence="5" id="KW-1185">Reference proteome</keyword>
<feature type="modified residue" description="4-aspartylphosphate" evidence="2">
    <location>
        <position position="58"/>
    </location>
</feature>
<evidence type="ECO:0000256" key="2">
    <source>
        <dbReference type="PROSITE-ProRule" id="PRU00169"/>
    </source>
</evidence>
<dbReference type="InterPro" id="IPR001789">
    <property type="entry name" value="Sig_transdc_resp-reg_receiver"/>
</dbReference>
<accession>A0A3A8HN65</accession>
<evidence type="ECO:0000313" key="5">
    <source>
        <dbReference type="Proteomes" id="UP000268094"/>
    </source>
</evidence>
<dbReference type="NCBIfam" id="NF041866">
    <property type="entry name" value="EpsW"/>
    <property type="match status" value="1"/>
</dbReference>
<dbReference type="EMBL" id="RAVZ01000453">
    <property type="protein sequence ID" value="RKG72637.1"/>
    <property type="molecule type" value="Genomic_DNA"/>
</dbReference>
<evidence type="ECO:0000256" key="1">
    <source>
        <dbReference type="ARBA" id="ARBA00022553"/>
    </source>
</evidence>
<dbReference type="GO" id="GO:0000160">
    <property type="term" value="P:phosphorelay signal transduction system"/>
    <property type="evidence" value="ECO:0007669"/>
    <property type="project" value="InterPro"/>
</dbReference>
<dbReference type="PANTHER" id="PTHR44591:SF3">
    <property type="entry name" value="RESPONSE REGULATORY DOMAIN-CONTAINING PROTEIN"/>
    <property type="match status" value="1"/>
</dbReference>
<evidence type="ECO:0000313" key="4">
    <source>
        <dbReference type="EMBL" id="RKG72637.1"/>
    </source>
</evidence>
<organism evidence="4 5">
    <name type="scientific">Corallococcus terminator</name>
    <dbReference type="NCBI Taxonomy" id="2316733"/>
    <lineage>
        <taxon>Bacteria</taxon>
        <taxon>Pseudomonadati</taxon>
        <taxon>Myxococcota</taxon>
        <taxon>Myxococcia</taxon>
        <taxon>Myxococcales</taxon>
        <taxon>Cystobacterineae</taxon>
        <taxon>Myxococcaceae</taxon>
        <taxon>Corallococcus</taxon>
    </lineage>
</organism>
<sequence length="135" mass="15097">MELQQLTVLLVEDSPMFRVMLRDMLQEMGVKNVVEKPNGKSAMEYLQGEEKPDLVCLDLTLPDVSGYDVCEHIRRTPAISHVPVLMVSARNLPEDKAYAEEAGANGYLGKPFTPEELEKRVRQVLKAAVPRSSIS</sequence>
<dbReference type="PROSITE" id="PS50110">
    <property type="entry name" value="RESPONSE_REGULATORY"/>
    <property type="match status" value="1"/>
</dbReference>
<gene>
    <name evidence="4" type="ORF">D7V88_37805</name>
</gene>
<dbReference type="Gene3D" id="3.40.50.2300">
    <property type="match status" value="1"/>
</dbReference>
<dbReference type="OrthoDB" id="9800029at2"/>
<keyword evidence="1 2" id="KW-0597">Phosphoprotein</keyword>
<dbReference type="InterPro" id="IPR011006">
    <property type="entry name" value="CheY-like_superfamily"/>
</dbReference>
<evidence type="ECO:0000259" key="3">
    <source>
        <dbReference type="PROSITE" id="PS50110"/>
    </source>
</evidence>